<dbReference type="AlphaFoldDB" id="A0A2G8JB46"/>
<feature type="region of interest" description="Disordered" evidence="1">
    <location>
        <begin position="1"/>
        <end position="22"/>
    </location>
</feature>
<keyword evidence="4" id="KW-1185">Reference proteome</keyword>
<dbReference type="InterPro" id="IPR036188">
    <property type="entry name" value="FAD/NAD-bd_sf"/>
</dbReference>
<organism evidence="3 4">
    <name type="scientific">Stichopus japonicus</name>
    <name type="common">Sea cucumber</name>
    <dbReference type="NCBI Taxonomy" id="307972"/>
    <lineage>
        <taxon>Eukaryota</taxon>
        <taxon>Metazoa</taxon>
        <taxon>Echinodermata</taxon>
        <taxon>Eleutherozoa</taxon>
        <taxon>Echinozoa</taxon>
        <taxon>Holothuroidea</taxon>
        <taxon>Aspidochirotacea</taxon>
        <taxon>Aspidochirotida</taxon>
        <taxon>Stichopodidae</taxon>
        <taxon>Apostichopus</taxon>
    </lineage>
</organism>
<dbReference type="EMBL" id="MRZV01002890">
    <property type="protein sequence ID" value="PIK32965.1"/>
    <property type="molecule type" value="Genomic_DNA"/>
</dbReference>
<dbReference type="Pfam" id="PF01593">
    <property type="entry name" value="Amino_oxidase"/>
    <property type="match status" value="1"/>
</dbReference>
<dbReference type="Gene3D" id="3.50.50.60">
    <property type="entry name" value="FAD/NAD(P)-binding domain"/>
    <property type="match status" value="1"/>
</dbReference>
<dbReference type="GO" id="GO:0016491">
    <property type="term" value="F:oxidoreductase activity"/>
    <property type="evidence" value="ECO:0007669"/>
    <property type="project" value="InterPro"/>
</dbReference>
<accession>A0A2G8JB46</accession>
<comment type="caution">
    <text evidence="3">The sequence shown here is derived from an EMBL/GenBank/DDBJ whole genome shotgun (WGS) entry which is preliminary data.</text>
</comment>
<feature type="compositionally biased region" description="Polar residues" evidence="1">
    <location>
        <begin position="1"/>
        <end position="12"/>
    </location>
</feature>
<dbReference type="InterPro" id="IPR002937">
    <property type="entry name" value="Amino_oxidase"/>
</dbReference>
<dbReference type="STRING" id="307972.A0A2G8JB46"/>
<evidence type="ECO:0000259" key="2">
    <source>
        <dbReference type="Pfam" id="PF01593"/>
    </source>
</evidence>
<protein>
    <submittedName>
        <fullName evidence="3">Putative spermine oxidase-like</fullName>
    </submittedName>
</protein>
<gene>
    <name evidence="3" type="ORF">BSL78_30223</name>
</gene>
<dbReference type="Gene3D" id="3.90.660.10">
    <property type="match status" value="1"/>
</dbReference>
<evidence type="ECO:0000256" key="1">
    <source>
        <dbReference type="SAM" id="MobiDB-lite"/>
    </source>
</evidence>
<feature type="domain" description="Amine oxidase" evidence="2">
    <location>
        <begin position="59"/>
        <end position="130"/>
    </location>
</feature>
<reference evidence="3 4" key="1">
    <citation type="journal article" date="2017" name="PLoS Biol.">
        <title>The sea cucumber genome provides insights into morphological evolution and visceral regeneration.</title>
        <authorList>
            <person name="Zhang X."/>
            <person name="Sun L."/>
            <person name="Yuan J."/>
            <person name="Sun Y."/>
            <person name="Gao Y."/>
            <person name="Zhang L."/>
            <person name="Li S."/>
            <person name="Dai H."/>
            <person name="Hamel J.F."/>
            <person name="Liu C."/>
            <person name="Yu Y."/>
            <person name="Liu S."/>
            <person name="Lin W."/>
            <person name="Guo K."/>
            <person name="Jin S."/>
            <person name="Xu P."/>
            <person name="Storey K.B."/>
            <person name="Huan P."/>
            <person name="Zhang T."/>
            <person name="Zhou Y."/>
            <person name="Zhang J."/>
            <person name="Lin C."/>
            <person name="Li X."/>
            <person name="Xing L."/>
            <person name="Huo D."/>
            <person name="Sun M."/>
            <person name="Wang L."/>
            <person name="Mercier A."/>
            <person name="Li F."/>
            <person name="Yang H."/>
            <person name="Xiang J."/>
        </authorList>
    </citation>
    <scope>NUCLEOTIDE SEQUENCE [LARGE SCALE GENOMIC DNA]</scope>
    <source>
        <strain evidence="3">Shaxun</strain>
        <tissue evidence="3">Muscle</tissue>
    </source>
</reference>
<dbReference type="Proteomes" id="UP000230750">
    <property type="component" value="Unassembled WGS sequence"/>
</dbReference>
<name>A0A2G8JB46_STIJA</name>
<evidence type="ECO:0000313" key="4">
    <source>
        <dbReference type="Proteomes" id="UP000230750"/>
    </source>
</evidence>
<dbReference type="OrthoDB" id="2019015at2759"/>
<evidence type="ECO:0000313" key="3">
    <source>
        <dbReference type="EMBL" id="PIK32965.1"/>
    </source>
</evidence>
<sequence length="184" mass="20648">MKGDESSGTAPQNGFRRRDEQDGSVGSYVFSMLRGYLDNVSKQEGPEKRKLFLSILQQLVSEEFISNACSSLFDLDMDAFDSYKEFSGGDFALPTGYQAILDSILKDIPEDRLHLNQPVTKIAWMNNSDGEEGEIRRSQVSSLVQKAGRHQMCSLFSRRQLFSNLCPSLPLNKTRFKGFASKAT</sequence>
<proteinExistence type="predicted"/>